<evidence type="ECO:0000313" key="1">
    <source>
        <dbReference type="EMBL" id="MFC4788595.1"/>
    </source>
</evidence>
<accession>A0ABV9QBZ3</accession>
<dbReference type="EMBL" id="JBHSHJ010000003">
    <property type="protein sequence ID" value="MFC4788595.1"/>
    <property type="molecule type" value="Genomic_DNA"/>
</dbReference>
<protein>
    <submittedName>
        <fullName evidence="1">Phage tail tube protein</fullName>
    </submittedName>
</protein>
<proteinExistence type="predicted"/>
<dbReference type="InterPro" id="IPR042302">
    <property type="entry name" value="E1_FCCH_sf"/>
</dbReference>
<name>A0ABV9QBZ3_9BURK</name>
<organism evidence="1 2">
    <name type="scientific">Giesbergeria sinuosa</name>
    <dbReference type="NCBI Taxonomy" id="80883"/>
    <lineage>
        <taxon>Bacteria</taxon>
        <taxon>Pseudomonadati</taxon>
        <taxon>Pseudomonadota</taxon>
        <taxon>Betaproteobacteria</taxon>
        <taxon>Burkholderiales</taxon>
        <taxon>Comamonadaceae</taxon>
        <taxon>Giesbergeria</taxon>
    </lineage>
</organism>
<gene>
    <name evidence="1" type="ORF">ACFO6X_06300</name>
</gene>
<sequence>MASLPGGSKIALATEFSVKKAVTTISNATEAVCSCDTHGLQAGDIIMLYSGWGRIDNKPFRVKAVTADTFTLEGQHANTSDTKQFSAGGGAGAFAKANTWVDVLKILKVNTSGGDAKKSTFRYLDSENELEINDGFSAVSRQLDVDADALETAGYAALVSLTASGADTIQRVTLKNGATSYLACTVAFNEEVKMQDGQVNAVSAVFSGKSRSTRYAS</sequence>
<comment type="caution">
    <text evidence="1">The sequence shown here is derived from an EMBL/GenBank/DDBJ whole genome shotgun (WGS) entry which is preliminary data.</text>
</comment>
<evidence type="ECO:0000313" key="2">
    <source>
        <dbReference type="Proteomes" id="UP001596001"/>
    </source>
</evidence>
<dbReference type="RefSeq" id="WP_382431164.1">
    <property type="nucleotide sequence ID" value="NZ_JBHSHJ010000003.1"/>
</dbReference>
<reference evidence="2" key="1">
    <citation type="journal article" date="2019" name="Int. J. Syst. Evol. Microbiol.">
        <title>The Global Catalogue of Microorganisms (GCM) 10K type strain sequencing project: providing services to taxonomists for standard genome sequencing and annotation.</title>
        <authorList>
            <consortium name="The Broad Institute Genomics Platform"/>
            <consortium name="The Broad Institute Genome Sequencing Center for Infectious Disease"/>
            <person name="Wu L."/>
            <person name="Ma J."/>
        </authorList>
    </citation>
    <scope>NUCLEOTIDE SEQUENCE [LARGE SCALE GENOMIC DNA]</scope>
    <source>
        <strain evidence="2">CCUG 49452</strain>
    </source>
</reference>
<dbReference type="InterPro" id="IPR014918">
    <property type="entry name" value="Phage_tail_3"/>
</dbReference>
<dbReference type="Gene3D" id="2.40.30.180">
    <property type="entry name" value="Ubiquitin-activating enzyme E1, FCCH domain"/>
    <property type="match status" value="1"/>
</dbReference>
<dbReference type="Proteomes" id="UP001596001">
    <property type="component" value="Unassembled WGS sequence"/>
</dbReference>
<dbReference type="Pfam" id="PF08813">
    <property type="entry name" value="Phage_tail_3"/>
    <property type="match status" value="1"/>
</dbReference>
<keyword evidence="2" id="KW-1185">Reference proteome</keyword>